<evidence type="ECO:0000256" key="2">
    <source>
        <dbReference type="ARBA" id="ARBA00023242"/>
    </source>
</evidence>
<accession>K3WLB7</accession>
<dbReference type="STRING" id="431595.K3WLB7"/>
<dbReference type="InterPro" id="IPR009057">
    <property type="entry name" value="Homeodomain-like_sf"/>
</dbReference>
<dbReference type="VEuPathDB" id="FungiDB:PYU1_G005748"/>
<evidence type="ECO:0000313" key="5">
    <source>
        <dbReference type="EnsemblProtists" id="PYU1_T005759"/>
    </source>
</evidence>
<dbReference type="PROSITE" id="PS51253">
    <property type="entry name" value="HTH_CENPB"/>
    <property type="match status" value="1"/>
</dbReference>
<dbReference type="Gene3D" id="1.10.10.60">
    <property type="entry name" value="Homeodomain-like"/>
    <property type="match status" value="2"/>
</dbReference>
<reference evidence="6" key="1">
    <citation type="journal article" date="2010" name="Genome Biol.">
        <title>Genome sequence of the necrotrophic plant pathogen Pythium ultimum reveals original pathogenicity mechanisms and effector repertoire.</title>
        <authorList>
            <person name="Levesque C.A."/>
            <person name="Brouwer H."/>
            <person name="Cano L."/>
            <person name="Hamilton J.P."/>
            <person name="Holt C."/>
            <person name="Huitema E."/>
            <person name="Raffaele S."/>
            <person name="Robideau G.P."/>
            <person name="Thines M."/>
            <person name="Win J."/>
            <person name="Zerillo M.M."/>
            <person name="Beakes G.W."/>
            <person name="Boore J.L."/>
            <person name="Busam D."/>
            <person name="Dumas B."/>
            <person name="Ferriera S."/>
            <person name="Fuerstenberg S.I."/>
            <person name="Gachon C.M."/>
            <person name="Gaulin E."/>
            <person name="Govers F."/>
            <person name="Grenville-Briggs L."/>
            <person name="Horner N."/>
            <person name="Hostetler J."/>
            <person name="Jiang R.H."/>
            <person name="Johnson J."/>
            <person name="Krajaejun T."/>
            <person name="Lin H."/>
            <person name="Meijer H.J."/>
            <person name="Moore B."/>
            <person name="Morris P."/>
            <person name="Phuntmart V."/>
            <person name="Puiu D."/>
            <person name="Shetty J."/>
            <person name="Stajich J.E."/>
            <person name="Tripathy S."/>
            <person name="Wawra S."/>
            <person name="van West P."/>
            <person name="Whitty B.R."/>
            <person name="Coutinho P.M."/>
            <person name="Henrissat B."/>
            <person name="Martin F."/>
            <person name="Thomas P.D."/>
            <person name="Tyler B.M."/>
            <person name="De Vries R.P."/>
            <person name="Kamoun S."/>
            <person name="Yandell M."/>
            <person name="Tisserat N."/>
            <person name="Buell C.R."/>
        </authorList>
    </citation>
    <scope>NUCLEOTIDE SEQUENCE</scope>
    <source>
        <strain evidence="6">DAOM:BR144</strain>
    </source>
</reference>
<evidence type="ECO:0000313" key="6">
    <source>
        <dbReference type="Proteomes" id="UP000019132"/>
    </source>
</evidence>
<evidence type="ECO:0000256" key="3">
    <source>
        <dbReference type="SAM" id="MobiDB-lite"/>
    </source>
</evidence>
<dbReference type="InterPro" id="IPR006600">
    <property type="entry name" value="HTH_CenpB_DNA-bd_dom"/>
</dbReference>
<name>K3WLB7_GLOUD</name>
<dbReference type="GO" id="GO:0005634">
    <property type="term" value="C:nucleus"/>
    <property type="evidence" value="ECO:0007669"/>
    <property type="project" value="TreeGrafter"/>
</dbReference>
<dbReference type="EMBL" id="GL376573">
    <property type="status" value="NOT_ANNOTATED_CDS"/>
    <property type="molecule type" value="Genomic_DNA"/>
</dbReference>
<sequence length="360" mass="38567">MTPSAINGGLAAMDAAAAAVGPTAAAAVLPGVTAPSTPSHGAAGLSADEGDESHGSSGGGGGGGGGGGSSSSANKRKRVVLSIHEKQQVLHRLDAGEQPVVIARHFGISRQQVSDIKKNKERILSFCVDAKHVSSLRRKTLKATSDYHPGVEQELYRWIIRQRRLNRAVSSDALTNKATDLFMQYSAEDSTVSFKTITNWLRHFKRAHGIKMFNEEELAKLPERFVPSMDMSRALASANNNIHHHHSLPSPASSSTIGVTTNNGMGLPPSMHMNVDDYINGMSNMLVLHANPQQHHDAAAAATGVAGADALKHPLMAAVNTIHELSAQLSYFEREMAIKLDYLDARVEKLCFTMLPPRFA</sequence>
<dbReference type="HOGENOM" id="CLU_044289_0_0_1"/>
<dbReference type="Pfam" id="PF03221">
    <property type="entry name" value="HTH_Tnp_Tc5"/>
    <property type="match status" value="1"/>
</dbReference>
<dbReference type="AlphaFoldDB" id="K3WLB7"/>
<dbReference type="InterPro" id="IPR007889">
    <property type="entry name" value="HTH_Psq"/>
</dbReference>
<feature type="region of interest" description="Disordered" evidence="3">
    <location>
        <begin position="36"/>
        <end position="76"/>
    </location>
</feature>
<evidence type="ECO:0000259" key="4">
    <source>
        <dbReference type="PROSITE" id="PS51253"/>
    </source>
</evidence>
<dbReference type="PANTHER" id="PTHR19303:SF73">
    <property type="entry name" value="PROTEIN PDC2"/>
    <property type="match status" value="1"/>
</dbReference>
<dbReference type="OMA" id="HPGVEQE"/>
<dbReference type="SMART" id="SM00674">
    <property type="entry name" value="CENPB"/>
    <property type="match status" value="1"/>
</dbReference>
<protein>
    <recommendedName>
        <fullName evidence="4">HTH CENPB-type domain-containing protein</fullName>
    </recommendedName>
</protein>
<proteinExistence type="predicted"/>
<dbReference type="EnsemblProtists" id="PYU1_T005759">
    <property type="protein sequence ID" value="PYU1_T005759"/>
    <property type="gene ID" value="PYU1_G005748"/>
</dbReference>
<keyword evidence="6" id="KW-1185">Reference proteome</keyword>
<organism evidence="5 6">
    <name type="scientific">Globisporangium ultimum (strain ATCC 200006 / CBS 805.95 / DAOM BR144)</name>
    <name type="common">Pythium ultimum</name>
    <dbReference type="NCBI Taxonomy" id="431595"/>
    <lineage>
        <taxon>Eukaryota</taxon>
        <taxon>Sar</taxon>
        <taxon>Stramenopiles</taxon>
        <taxon>Oomycota</taxon>
        <taxon>Peronosporomycetes</taxon>
        <taxon>Pythiales</taxon>
        <taxon>Pythiaceae</taxon>
        <taxon>Globisporangium</taxon>
    </lineage>
</organism>
<dbReference type="Proteomes" id="UP000019132">
    <property type="component" value="Unassembled WGS sequence"/>
</dbReference>
<dbReference type="InParanoid" id="K3WLB7"/>
<feature type="compositionally biased region" description="Gly residues" evidence="3">
    <location>
        <begin position="56"/>
        <end position="69"/>
    </location>
</feature>
<dbReference type="eggNOG" id="KOG3105">
    <property type="taxonomic scope" value="Eukaryota"/>
</dbReference>
<keyword evidence="1" id="KW-0238">DNA-binding</keyword>
<keyword evidence="2" id="KW-0539">Nucleus</keyword>
<feature type="domain" description="HTH CENPB-type" evidence="4">
    <location>
        <begin position="139"/>
        <end position="214"/>
    </location>
</feature>
<dbReference type="GO" id="GO:0003677">
    <property type="term" value="F:DNA binding"/>
    <property type="evidence" value="ECO:0007669"/>
    <property type="project" value="UniProtKB-KW"/>
</dbReference>
<dbReference type="PANTHER" id="PTHR19303">
    <property type="entry name" value="TRANSPOSON"/>
    <property type="match status" value="1"/>
</dbReference>
<reference evidence="6" key="2">
    <citation type="submission" date="2010-04" db="EMBL/GenBank/DDBJ databases">
        <authorList>
            <person name="Buell R."/>
            <person name="Hamilton J."/>
            <person name="Hostetler J."/>
        </authorList>
    </citation>
    <scope>NUCLEOTIDE SEQUENCE [LARGE SCALE GENOMIC DNA]</scope>
    <source>
        <strain evidence="6">DAOM:BR144</strain>
    </source>
</reference>
<dbReference type="InterPro" id="IPR050863">
    <property type="entry name" value="CenT-Element_Derived"/>
</dbReference>
<dbReference type="Pfam" id="PF04218">
    <property type="entry name" value="CENP-B_N"/>
    <property type="match status" value="1"/>
</dbReference>
<evidence type="ECO:0000256" key="1">
    <source>
        <dbReference type="ARBA" id="ARBA00023125"/>
    </source>
</evidence>
<reference evidence="5" key="3">
    <citation type="submission" date="2015-02" db="UniProtKB">
        <authorList>
            <consortium name="EnsemblProtists"/>
        </authorList>
    </citation>
    <scope>IDENTIFICATION</scope>
    <source>
        <strain evidence="5">DAOM BR144</strain>
    </source>
</reference>
<dbReference type="SUPFAM" id="SSF46689">
    <property type="entry name" value="Homeodomain-like"/>
    <property type="match status" value="2"/>
</dbReference>